<keyword evidence="8" id="KW-0411">Iron-sulfur</keyword>
<evidence type="ECO:0000256" key="6">
    <source>
        <dbReference type="ARBA" id="ARBA00023002"/>
    </source>
</evidence>
<evidence type="ECO:0000256" key="3">
    <source>
        <dbReference type="ARBA" id="ARBA00022714"/>
    </source>
</evidence>
<evidence type="ECO:0000313" key="11">
    <source>
        <dbReference type="EMBL" id="SHE49729.1"/>
    </source>
</evidence>
<evidence type="ECO:0000313" key="12">
    <source>
        <dbReference type="Proteomes" id="UP000184406"/>
    </source>
</evidence>
<organism evidence="11 12">
    <name type="scientific">Arenibacter palladensis</name>
    <dbReference type="NCBI Taxonomy" id="237373"/>
    <lineage>
        <taxon>Bacteria</taxon>
        <taxon>Pseudomonadati</taxon>
        <taxon>Bacteroidota</taxon>
        <taxon>Flavobacteriia</taxon>
        <taxon>Flavobacteriales</taxon>
        <taxon>Flavobacteriaceae</taxon>
        <taxon>Arenibacter</taxon>
    </lineage>
</organism>
<dbReference type="PRINTS" id="PR00371">
    <property type="entry name" value="FPNCR"/>
</dbReference>
<evidence type="ECO:0000259" key="10">
    <source>
        <dbReference type="PROSITE" id="PS51384"/>
    </source>
</evidence>
<sequence length="382" mass="42892">MPNLGYLLQTALIFLISRFKSSLLCLILHQRFNMAHFHSLTVQKIKPLTPNSVAITFAIPKELIQTFAFTAGQYITIKKEIKGKELRRAYSISSSPKCEGITIGVKKVDKGGFSDFAHNKLKVGDVLEVMPPEGRFIFKPSPNPKNIVAFAAGSGITPIMSIAKTVLESNSKNNFVLVYGNKSYKETMFYTDLVKLQLEYTNRFHIYFILSQTQEDETIFGRIEASTVNYVLKNKHKNLEFNDYYLCGPEAMIQLVTENLKEKGISEDKIHFELFTSTEIKDELPEKPEGKTQLKVIVDDEEFSLSMDKNTLVLDAVLKENIDAPYSCQGGVCSSCIARIKEGKADMVKNQILTDSEIAEGLILTCQAHPTTPTLTVDYDDV</sequence>
<proteinExistence type="predicted"/>
<keyword evidence="5" id="KW-0274">FAD</keyword>
<evidence type="ECO:0000256" key="8">
    <source>
        <dbReference type="ARBA" id="ARBA00023014"/>
    </source>
</evidence>
<keyword evidence="7" id="KW-0408">Iron</keyword>
<dbReference type="CDD" id="cd06214">
    <property type="entry name" value="PA_degradation_oxidoreductase_like"/>
    <property type="match status" value="1"/>
</dbReference>
<gene>
    <name evidence="11" type="ORF">SAMN03080594_101432</name>
</gene>
<dbReference type="Pfam" id="PF00111">
    <property type="entry name" value="Fer2"/>
    <property type="match status" value="1"/>
</dbReference>
<name>A0A1M4TZ40_9FLAO</name>
<feature type="domain" description="2Fe-2S ferredoxin-type" evidence="9">
    <location>
        <begin position="292"/>
        <end position="382"/>
    </location>
</feature>
<dbReference type="InterPro" id="IPR050415">
    <property type="entry name" value="MRET"/>
</dbReference>
<dbReference type="InterPro" id="IPR036010">
    <property type="entry name" value="2Fe-2S_ferredoxin-like_sf"/>
</dbReference>
<dbReference type="GO" id="GO:0016491">
    <property type="term" value="F:oxidoreductase activity"/>
    <property type="evidence" value="ECO:0007669"/>
    <property type="project" value="UniProtKB-KW"/>
</dbReference>
<feature type="domain" description="FAD-binding FR-type" evidence="10">
    <location>
        <begin position="35"/>
        <end position="139"/>
    </location>
</feature>
<dbReference type="PROSITE" id="PS00197">
    <property type="entry name" value="2FE2S_FER_1"/>
    <property type="match status" value="1"/>
</dbReference>
<dbReference type="PANTHER" id="PTHR47354:SF8">
    <property type="entry name" value="1,2-PHENYLACETYL-COA EPOXIDASE, SUBUNIT E"/>
    <property type="match status" value="1"/>
</dbReference>
<evidence type="ECO:0000256" key="2">
    <source>
        <dbReference type="ARBA" id="ARBA00022630"/>
    </source>
</evidence>
<reference evidence="12" key="1">
    <citation type="submission" date="2016-11" db="EMBL/GenBank/DDBJ databases">
        <authorList>
            <person name="Varghese N."/>
            <person name="Submissions S."/>
        </authorList>
    </citation>
    <scope>NUCLEOTIDE SEQUENCE [LARGE SCALE GENOMIC DNA]</scope>
    <source>
        <strain evidence="12">DSM 17539</strain>
    </source>
</reference>
<dbReference type="Pfam" id="PF00970">
    <property type="entry name" value="FAD_binding_6"/>
    <property type="match status" value="1"/>
</dbReference>
<dbReference type="CDD" id="cd00207">
    <property type="entry name" value="fer2"/>
    <property type="match status" value="1"/>
</dbReference>
<dbReference type="InterPro" id="IPR012675">
    <property type="entry name" value="Beta-grasp_dom_sf"/>
</dbReference>
<keyword evidence="2" id="KW-0285">Flavoprotein</keyword>
<dbReference type="SUPFAM" id="SSF52343">
    <property type="entry name" value="Ferredoxin reductase-like, C-terminal NADP-linked domain"/>
    <property type="match status" value="1"/>
</dbReference>
<dbReference type="InterPro" id="IPR001709">
    <property type="entry name" value="Flavoprot_Pyr_Nucl_cyt_Rdtase"/>
</dbReference>
<keyword evidence="4" id="KW-0479">Metal-binding</keyword>
<keyword evidence="6" id="KW-0560">Oxidoreductase</keyword>
<dbReference type="Proteomes" id="UP000184406">
    <property type="component" value="Unassembled WGS sequence"/>
</dbReference>
<dbReference type="SUPFAM" id="SSF54292">
    <property type="entry name" value="2Fe-2S ferredoxin-like"/>
    <property type="match status" value="1"/>
</dbReference>
<comment type="cofactor">
    <cofactor evidence="1">
        <name>FAD</name>
        <dbReference type="ChEBI" id="CHEBI:57692"/>
    </cofactor>
</comment>
<dbReference type="InterPro" id="IPR001041">
    <property type="entry name" value="2Fe-2S_ferredoxin-type"/>
</dbReference>
<dbReference type="InterPro" id="IPR001433">
    <property type="entry name" value="OxRdtase_FAD/NAD-bd"/>
</dbReference>
<dbReference type="Pfam" id="PF00175">
    <property type="entry name" value="NAD_binding_1"/>
    <property type="match status" value="1"/>
</dbReference>
<dbReference type="AlphaFoldDB" id="A0A1M4TZ40"/>
<protein>
    <submittedName>
        <fullName evidence="11">Ring-1,2-phenylacetyl-CoA epoxidase subunit PaaE</fullName>
    </submittedName>
</protein>
<dbReference type="PRINTS" id="PR00406">
    <property type="entry name" value="CYTB5RDTASE"/>
</dbReference>
<dbReference type="Gene3D" id="3.40.50.80">
    <property type="entry name" value="Nucleotide-binding domain of ferredoxin-NADP reductase (FNR) module"/>
    <property type="match status" value="1"/>
</dbReference>
<evidence type="ECO:0000259" key="9">
    <source>
        <dbReference type="PROSITE" id="PS51085"/>
    </source>
</evidence>
<dbReference type="PANTHER" id="PTHR47354">
    <property type="entry name" value="NADH OXIDOREDUCTASE HCR"/>
    <property type="match status" value="1"/>
</dbReference>
<evidence type="ECO:0000256" key="4">
    <source>
        <dbReference type="ARBA" id="ARBA00022723"/>
    </source>
</evidence>
<accession>A0A1M4TZ40</accession>
<dbReference type="InterPro" id="IPR008333">
    <property type="entry name" value="Cbr1-like_FAD-bd_dom"/>
</dbReference>
<dbReference type="InterPro" id="IPR017938">
    <property type="entry name" value="Riboflavin_synthase-like_b-brl"/>
</dbReference>
<evidence type="ECO:0000256" key="5">
    <source>
        <dbReference type="ARBA" id="ARBA00022827"/>
    </source>
</evidence>
<evidence type="ECO:0000256" key="7">
    <source>
        <dbReference type="ARBA" id="ARBA00023004"/>
    </source>
</evidence>
<dbReference type="SUPFAM" id="SSF63380">
    <property type="entry name" value="Riboflavin synthase domain-like"/>
    <property type="match status" value="1"/>
</dbReference>
<dbReference type="EMBL" id="FQUX01000001">
    <property type="protein sequence ID" value="SHE49729.1"/>
    <property type="molecule type" value="Genomic_DNA"/>
</dbReference>
<dbReference type="GO" id="GO:0050660">
    <property type="term" value="F:flavin adenine dinucleotide binding"/>
    <property type="evidence" value="ECO:0007669"/>
    <property type="project" value="TreeGrafter"/>
</dbReference>
<dbReference type="InterPro" id="IPR039261">
    <property type="entry name" value="FNR_nucleotide-bd"/>
</dbReference>
<dbReference type="GO" id="GO:0046872">
    <property type="term" value="F:metal ion binding"/>
    <property type="evidence" value="ECO:0007669"/>
    <property type="project" value="UniProtKB-KW"/>
</dbReference>
<dbReference type="InterPro" id="IPR017927">
    <property type="entry name" value="FAD-bd_FR_type"/>
</dbReference>
<evidence type="ECO:0000256" key="1">
    <source>
        <dbReference type="ARBA" id="ARBA00001974"/>
    </source>
</evidence>
<dbReference type="Gene3D" id="3.10.20.30">
    <property type="match status" value="1"/>
</dbReference>
<dbReference type="InterPro" id="IPR006058">
    <property type="entry name" value="2Fe2S_fd_BS"/>
</dbReference>
<dbReference type="GO" id="GO:0051537">
    <property type="term" value="F:2 iron, 2 sulfur cluster binding"/>
    <property type="evidence" value="ECO:0007669"/>
    <property type="project" value="UniProtKB-KW"/>
</dbReference>
<keyword evidence="12" id="KW-1185">Reference proteome</keyword>
<dbReference type="PROSITE" id="PS51085">
    <property type="entry name" value="2FE2S_FER_2"/>
    <property type="match status" value="1"/>
</dbReference>
<dbReference type="Gene3D" id="2.40.30.10">
    <property type="entry name" value="Translation factors"/>
    <property type="match status" value="1"/>
</dbReference>
<dbReference type="PROSITE" id="PS51384">
    <property type="entry name" value="FAD_FR"/>
    <property type="match status" value="1"/>
</dbReference>
<keyword evidence="3" id="KW-0001">2Fe-2S</keyword>